<comment type="caution">
    <text evidence="2">The sequence shown here is derived from an EMBL/GenBank/DDBJ whole genome shotgun (WGS) entry which is preliminary data.</text>
</comment>
<dbReference type="InterPro" id="IPR025309">
    <property type="entry name" value="KTSC_dom"/>
</dbReference>
<organism evidence="2 3">
    <name type="scientific">Methanoculleus taiwanensis</name>
    <dbReference type="NCBI Taxonomy" id="1550565"/>
    <lineage>
        <taxon>Archaea</taxon>
        <taxon>Methanobacteriati</taxon>
        <taxon>Methanobacteriota</taxon>
        <taxon>Stenosarchaea group</taxon>
        <taxon>Methanomicrobia</taxon>
        <taxon>Methanomicrobiales</taxon>
        <taxon>Methanomicrobiaceae</taxon>
        <taxon>Methanoculleus</taxon>
    </lineage>
</organism>
<keyword evidence="3" id="KW-1185">Reference proteome</keyword>
<accession>A0A498H1J5</accession>
<dbReference type="EMBL" id="LHQS01000001">
    <property type="protein sequence ID" value="RXE56809.1"/>
    <property type="molecule type" value="Genomic_DNA"/>
</dbReference>
<evidence type="ECO:0000313" key="3">
    <source>
        <dbReference type="Proteomes" id="UP000290932"/>
    </source>
</evidence>
<feature type="domain" description="KTSC" evidence="1">
    <location>
        <begin position="7"/>
        <end position="64"/>
    </location>
</feature>
<dbReference type="Pfam" id="PF13619">
    <property type="entry name" value="KTSC"/>
    <property type="match status" value="1"/>
</dbReference>
<dbReference type="RefSeq" id="WP_128692546.1">
    <property type="nucleotide sequence ID" value="NZ_LHQS01000001.1"/>
</dbReference>
<dbReference type="AlphaFoldDB" id="A0A498H1J5"/>
<evidence type="ECO:0000259" key="1">
    <source>
        <dbReference type="Pfam" id="PF13619"/>
    </source>
</evidence>
<sequence>MQREAIESAGLKSIGYDREMEILRMEFESGGVYEYFGVPPAIYDDLLAAESPEWFFREFISERYPYEKVQ</sequence>
<dbReference type="OrthoDB" id="104538at2157"/>
<reference evidence="2 3" key="1">
    <citation type="journal article" date="2015" name="Int. J. Syst. Evol. Microbiol.">
        <title>Methanoculleus taiwanensis sp. nov., a methanogen isolated from deep marine sediment at the deformation front area near Taiwan.</title>
        <authorList>
            <person name="Weng C.Y."/>
            <person name="Chen S.C."/>
            <person name="Lai M.C."/>
            <person name="Wu S.Y."/>
            <person name="Lin S."/>
            <person name="Yang T.F."/>
            <person name="Chen P.C."/>
        </authorList>
    </citation>
    <scope>NUCLEOTIDE SEQUENCE [LARGE SCALE GENOMIC DNA]</scope>
    <source>
        <strain evidence="2 3">CYW4</strain>
    </source>
</reference>
<dbReference type="Proteomes" id="UP000290932">
    <property type="component" value="Unassembled WGS sequence"/>
</dbReference>
<protein>
    <recommendedName>
        <fullName evidence="1">KTSC domain-containing protein</fullName>
    </recommendedName>
</protein>
<evidence type="ECO:0000313" key="2">
    <source>
        <dbReference type="EMBL" id="RXE56809.1"/>
    </source>
</evidence>
<gene>
    <name evidence="2" type="ORF">ABH15_01220</name>
</gene>
<name>A0A498H1J5_9EURY</name>
<proteinExistence type="predicted"/>